<evidence type="ECO:0000313" key="6">
    <source>
        <dbReference type="EMBL" id="MDX5893430.1"/>
    </source>
</evidence>
<dbReference type="SMART" id="SM00382">
    <property type="entry name" value="AAA"/>
    <property type="match status" value="1"/>
</dbReference>
<dbReference type="GO" id="GO:0005524">
    <property type="term" value="F:ATP binding"/>
    <property type="evidence" value="ECO:0007669"/>
    <property type="project" value="UniProtKB-KW"/>
</dbReference>
<dbReference type="HOGENOM" id="CLU_000604_1_22_11"/>
<sequence>MAPEKQRENESPAVEVLDLVKRHGEGTAAVTALAGVSLAFPAGEFAAIMGPSGSGKSTLLHLLGGLDRPTEGKVVVGGQDLSGLSDRKLTLLRRQRMGFVFQFFNLIPTLSAEENVLLPALISGERPKEHEARLAELLDLVGLSGRRTHRPDELSGGEQQRVAIARALLRNPDIILADEPTGNLDSRTGGEILALLEESAQRFEQTIIMVTHDARAAASADRVVFLSDGLVVDEARSLGSEEILERIKTLESA</sequence>
<gene>
    <name evidence="5" type="ORF">RradSPS_0735</name>
    <name evidence="6" type="ORF">SIL72_05235</name>
</gene>
<dbReference type="InterPro" id="IPR017911">
    <property type="entry name" value="MacB-like_ATP-bd"/>
</dbReference>
<dbReference type="InterPro" id="IPR027417">
    <property type="entry name" value="P-loop_NTPase"/>
</dbReference>
<dbReference type="RefSeq" id="WP_038680787.1">
    <property type="nucleotide sequence ID" value="NZ_CP007514.1"/>
</dbReference>
<dbReference type="KEGG" id="rrd:RradSPS_0735"/>
<dbReference type="InterPro" id="IPR015854">
    <property type="entry name" value="ABC_transpr_LolD-like"/>
</dbReference>
<dbReference type="OrthoDB" id="9802264at2"/>
<keyword evidence="7" id="KW-1185">Reference proteome</keyword>
<reference evidence="6" key="2">
    <citation type="submission" date="2023-11" db="EMBL/GenBank/DDBJ databases">
        <title>MicrobeMod: A computational toolkit for identifying prokaryotic methylation and restriction-modification with nanopore sequencing.</title>
        <authorList>
            <person name="Crits-Christoph A."/>
            <person name="Kang S.C."/>
            <person name="Lee H."/>
            <person name="Ostrov N."/>
        </authorList>
    </citation>
    <scope>NUCLEOTIDE SEQUENCE</scope>
    <source>
        <strain evidence="6">ATCC 51242</strain>
    </source>
</reference>
<dbReference type="Gene3D" id="3.40.50.300">
    <property type="entry name" value="P-loop containing nucleotide triphosphate hydrolases"/>
    <property type="match status" value="1"/>
</dbReference>
<dbReference type="GO" id="GO:0016887">
    <property type="term" value="F:ATP hydrolysis activity"/>
    <property type="evidence" value="ECO:0007669"/>
    <property type="project" value="InterPro"/>
</dbReference>
<dbReference type="EMBL" id="CP007514">
    <property type="protein sequence ID" value="AHY46018.1"/>
    <property type="molecule type" value="Genomic_DNA"/>
</dbReference>
<evidence type="ECO:0000256" key="1">
    <source>
        <dbReference type="ARBA" id="ARBA00022448"/>
    </source>
</evidence>
<name>A0A023X127_RUBRA</name>
<dbReference type="PANTHER" id="PTHR24220:SF685">
    <property type="entry name" value="ABC TRANSPORTER RELATED"/>
    <property type="match status" value="1"/>
</dbReference>
<dbReference type="Pfam" id="PF00005">
    <property type="entry name" value="ABC_tran"/>
    <property type="match status" value="1"/>
</dbReference>
<dbReference type="PROSITE" id="PS00211">
    <property type="entry name" value="ABC_TRANSPORTER_1"/>
    <property type="match status" value="1"/>
</dbReference>
<dbReference type="Proteomes" id="UP001281130">
    <property type="component" value="Unassembled WGS sequence"/>
</dbReference>
<keyword evidence="3 6" id="KW-0067">ATP-binding</keyword>
<evidence type="ECO:0000313" key="7">
    <source>
        <dbReference type="Proteomes" id="UP000025229"/>
    </source>
</evidence>
<evidence type="ECO:0000259" key="4">
    <source>
        <dbReference type="PROSITE" id="PS50893"/>
    </source>
</evidence>
<evidence type="ECO:0000256" key="2">
    <source>
        <dbReference type="ARBA" id="ARBA00022741"/>
    </source>
</evidence>
<organism evidence="5 7">
    <name type="scientific">Rubrobacter radiotolerans</name>
    <name type="common">Arthrobacter radiotolerans</name>
    <dbReference type="NCBI Taxonomy" id="42256"/>
    <lineage>
        <taxon>Bacteria</taxon>
        <taxon>Bacillati</taxon>
        <taxon>Actinomycetota</taxon>
        <taxon>Rubrobacteria</taxon>
        <taxon>Rubrobacterales</taxon>
        <taxon>Rubrobacteraceae</taxon>
        <taxon>Rubrobacter</taxon>
    </lineage>
</organism>
<proteinExistence type="predicted"/>
<dbReference type="GO" id="GO:0005886">
    <property type="term" value="C:plasma membrane"/>
    <property type="evidence" value="ECO:0007669"/>
    <property type="project" value="TreeGrafter"/>
</dbReference>
<dbReference type="GO" id="GO:0098796">
    <property type="term" value="C:membrane protein complex"/>
    <property type="evidence" value="ECO:0007669"/>
    <property type="project" value="UniProtKB-ARBA"/>
</dbReference>
<accession>A0A023X127</accession>
<protein>
    <submittedName>
        <fullName evidence="6">ABC transporter ATP-binding protein</fullName>
    </submittedName>
    <submittedName>
        <fullName evidence="5">ABC-type antimicrobial peptide transport system ATPase component</fullName>
    </submittedName>
</protein>
<dbReference type="InterPro" id="IPR017871">
    <property type="entry name" value="ABC_transporter-like_CS"/>
</dbReference>
<dbReference type="PROSITE" id="PS50893">
    <property type="entry name" value="ABC_TRANSPORTER_2"/>
    <property type="match status" value="1"/>
</dbReference>
<dbReference type="AlphaFoldDB" id="A0A023X127"/>
<dbReference type="eggNOG" id="COG1136">
    <property type="taxonomic scope" value="Bacteria"/>
</dbReference>
<dbReference type="GO" id="GO:0022857">
    <property type="term" value="F:transmembrane transporter activity"/>
    <property type="evidence" value="ECO:0007669"/>
    <property type="project" value="UniProtKB-ARBA"/>
</dbReference>
<evidence type="ECO:0000256" key="3">
    <source>
        <dbReference type="ARBA" id="ARBA00022840"/>
    </source>
</evidence>
<dbReference type="InterPro" id="IPR003439">
    <property type="entry name" value="ABC_transporter-like_ATP-bd"/>
</dbReference>
<dbReference type="FunFam" id="3.40.50.300:FF:000032">
    <property type="entry name" value="Export ABC transporter ATP-binding protein"/>
    <property type="match status" value="1"/>
</dbReference>
<dbReference type="STRING" id="42256.RradSPS_0735"/>
<keyword evidence="2" id="KW-0547">Nucleotide-binding</keyword>
<keyword evidence="1" id="KW-0813">Transport</keyword>
<dbReference type="Proteomes" id="UP000025229">
    <property type="component" value="Chromosome"/>
</dbReference>
<dbReference type="CDD" id="cd03255">
    <property type="entry name" value="ABC_MJ0796_LolCDE_FtsE"/>
    <property type="match status" value="1"/>
</dbReference>
<reference evidence="5 7" key="1">
    <citation type="submission" date="2014-03" db="EMBL/GenBank/DDBJ databases">
        <title>Complete genome sequence of the Radio-Resistant Rubrobacter radiotolerans RSPS-4.</title>
        <authorList>
            <person name="Egas C.C."/>
            <person name="Barroso C.C."/>
            <person name="Froufe H.J.C."/>
            <person name="Pacheco J.J."/>
            <person name="Albuquerque L.L."/>
            <person name="da Costa M.M.S."/>
        </authorList>
    </citation>
    <scope>NUCLEOTIDE SEQUENCE [LARGE SCALE GENOMIC DNA]</scope>
    <source>
        <strain evidence="5 7">RSPS-4</strain>
    </source>
</reference>
<evidence type="ECO:0000313" key="5">
    <source>
        <dbReference type="EMBL" id="AHY46018.1"/>
    </source>
</evidence>
<dbReference type="InterPro" id="IPR003593">
    <property type="entry name" value="AAA+_ATPase"/>
</dbReference>
<dbReference type="EMBL" id="JAWXXX010000001">
    <property type="protein sequence ID" value="MDX5893430.1"/>
    <property type="molecule type" value="Genomic_DNA"/>
</dbReference>
<dbReference type="PANTHER" id="PTHR24220">
    <property type="entry name" value="IMPORT ATP-BINDING PROTEIN"/>
    <property type="match status" value="1"/>
</dbReference>
<dbReference type="SUPFAM" id="SSF52540">
    <property type="entry name" value="P-loop containing nucleoside triphosphate hydrolases"/>
    <property type="match status" value="1"/>
</dbReference>
<feature type="domain" description="ABC transporter" evidence="4">
    <location>
        <begin position="14"/>
        <end position="253"/>
    </location>
</feature>